<name>A0A1F5Z800_9BACT</name>
<accession>A0A1F5Z800</accession>
<dbReference type="EMBL" id="MFJF01000004">
    <property type="protein sequence ID" value="OGG08307.1"/>
    <property type="molecule type" value="Genomic_DNA"/>
</dbReference>
<sequence>MALSARLIGIIIILILISVLFSPVQAASIELQEPHPDSIITGFDQEFSVKSVLNVNTSDGAVYFLRGVFYPKNTNKYCGYTWNGQSWFNGPYSTGDGWKNLPSVSVSSQSAETEILAKLDADDPDCNVSGEYSFKVQRYTEKGSAIFDDQNEINIQVILPIPTPTLIPTARPTPAVNSQTSPNLPASVTLSTVDKNTSKFLISSRDLSPSVSIIHKTGKTAQFMDSTAASAFTEETFSIPSSVAGAADKKFSGILAGIPLMAGIAAIFSSAYLSFIKLKKSSRS</sequence>
<evidence type="ECO:0000313" key="2">
    <source>
        <dbReference type="EMBL" id="OGG08307.1"/>
    </source>
</evidence>
<feature type="transmembrane region" description="Helical" evidence="1">
    <location>
        <begin position="251"/>
        <end position="275"/>
    </location>
</feature>
<dbReference type="Proteomes" id="UP000177354">
    <property type="component" value="Unassembled WGS sequence"/>
</dbReference>
<dbReference type="AlphaFoldDB" id="A0A1F5Z800"/>
<comment type="caution">
    <text evidence="2">The sequence shown here is derived from an EMBL/GenBank/DDBJ whole genome shotgun (WGS) entry which is preliminary data.</text>
</comment>
<keyword evidence="1" id="KW-0812">Transmembrane</keyword>
<protein>
    <submittedName>
        <fullName evidence="2">Uncharacterized protein</fullName>
    </submittedName>
</protein>
<proteinExistence type="predicted"/>
<gene>
    <name evidence="2" type="ORF">A2777_06310</name>
</gene>
<keyword evidence="1" id="KW-0472">Membrane</keyword>
<evidence type="ECO:0000313" key="3">
    <source>
        <dbReference type="Proteomes" id="UP000177354"/>
    </source>
</evidence>
<organism evidence="2 3">
    <name type="scientific">Candidatus Gottesmanbacteria bacterium RIFCSPHIGHO2_01_FULL_40_15</name>
    <dbReference type="NCBI Taxonomy" id="1798376"/>
    <lineage>
        <taxon>Bacteria</taxon>
        <taxon>Candidatus Gottesmaniibacteriota</taxon>
    </lineage>
</organism>
<reference evidence="2 3" key="1">
    <citation type="journal article" date="2016" name="Nat. Commun.">
        <title>Thousands of microbial genomes shed light on interconnected biogeochemical processes in an aquifer system.</title>
        <authorList>
            <person name="Anantharaman K."/>
            <person name="Brown C.T."/>
            <person name="Hug L.A."/>
            <person name="Sharon I."/>
            <person name="Castelle C.J."/>
            <person name="Probst A.J."/>
            <person name="Thomas B.C."/>
            <person name="Singh A."/>
            <person name="Wilkins M.J."/>
            <person name="Karaoz U."/>
            <person name="Brodie E.L."/>
            <person name="Williams K.H."/>
            <person name="Hubbard S.S."/>
            <person name="Banfield J.F."/>
        </authorList>
    </citation>
    <scope>NUCLEOTIDE SEQUENCE [LARGE SCALE GENOMIC DNA]</scope>
</reference>
<keyword evidence="1" id="KW-1133">Transmembrane helix</keyword>
<evidence type="ECO:0000256" key="1">
    <source>
        <dbReference type="SAM" id="Phobius"/>
    </source>
</evidence>